<accession>A0AAD7NA82</accession>
<gene>
    <name evidence="2" type="ORF">B0H16DRAFT_794448</name>
</gene>
<dbReference type="Pfam" id="PF08740">
    <property type="entry name" value="BCS1_N"/>
    <property type="match status" value="1"/>
</dbReference>
<keyword evidence="3" id="KW-1185">Reference proteome</keyword>
<comment type="caution">
    <text evidence="2">The sequence shown here is derived from an EMBL/GenBank/DDBJ whole genome shotgun (WGS) entry which is preliminary data.</text>
</comment>
<name>A0AAD7NA82_9AGAR</name>
<feature type="domain" description="BCS1 N-terminal" evidence="1">
    <location>
        <begin position="48"/>
        <end position="110"/>
    </location>
</feature>
<evidence type="ECO:0000313" key="2">
    <source>
        <dbReference type="EMBL" id="KAJ7752309.1"/>
    </source>
</evidence>
<evidence type="ECO:0000259" key="1">
    <source>
        <dbReference type="Pfam" id="PF08740"/>
    </source>
</evidence>
<proteinExistence type="predicted"/>
<organism evidence="2 3">
    <name type="scientific">Mycena metata</name>
    <dbReference type="NCBI Taxonomy" id="1033252"/>
    <lineage>
        <taxon>Eukaryota</taxon>
        <taxon>Fungi</taxon>
        <taxon>Dikarya</taxon>
        <taxon>Basidiomycota</taxon>
        <taxon>Agaricomycotina</taxon>
        <taxon>Agaricomycetes</taxon>
        <taxon>Agaricomycetidae</taxon>
        <taxon>Agaricales</taxon>
        <taxon>Marasmiineae</taxon>
        <taxon>Mycenaceae</taxon>
        <taxon>Mycena</taxon>
    </lineage>
</organism>
<reference evidence="2" key="1">
    <citation type="submission" date="2023-03" db="EMBL/GenBank/DDBJ databases">
        <title>Massive genome expansion in bonnet fungi (Mycena s.s.) driven by repeated elements and novel gene families across ecological guilds.</title>
        <authorList>
            <consortium name="Lawrence Berkeley National Laboratory"/>
            <person name="Harder C.B."/>
            <person name="Miyauchi S."/>
            <person name="Viragh M."/>
            <person name="Kuo A."/>
            <person name="Thoen E."/>
            <person name="Andreopoulos B."/>
            <person name="Lu D."/>
            <person name="Skrede I."/>
            <person name="Drula E."/>
            <person name="Henrissat B."/>
            <person name="Morin E."/>
            <person name="Kohler A."/>
            <person name="Barry K."/>
            <person name="LaButti K."/>
            <person name="Morin E."/>
            <person name="Salamov A."/>
            <person name="Lipzen A."/>
            <person name="Mereny Z."/>
            <person name="Hegedus B."/>
            <person name="Baldrian P."/>
            <person name="Stursova M."/>
            <person name="Weitz H."/>
            <person name="Taylor A."/>
            <person name="Grigoriev I.V."/>
            <person name="Nagy L.G."/>
            <person name="Martin F."/>
            <person name="Kauserud H."/>
        </authorList>
    </citation>
    <scope>NUCLEOTIDE SEQUENCE</scope>
    <source>
        <strain evidence="2">CBHHK182m</strain>
    </source>
</reference>
<dbReference type="AlphaFoldDB" id="A0AAD7NA82"/>
<evidence type="ECO:0000313" key="3">
    <source>
        <dbReference type="Proteomes" id="UP001215598"/>
    </source>
</evidence>
<protein>
    <recommendedName>
        <fullName evidence="1">BCS1 N-terminal domain-containing protein</fullName>
    </recommendedName>
</protein>
<dbReference type="Proteomes" id="UP001215598">
    <property type="component" value="Unassembled WGS sequence"/>
</dbReference>
<sequence length="133" mass="15437">MATSQQRRQITTSRHFIRSECTRIRRHDGHPPLVNGSFVIDGMKIVVLGGTVETARRVSTPAWNHFVNSFFKMAHFSEEEHLHGLLTLWLSRRPEWQRSRDSKLQRAPRTRTPLRVRLGGRPCAEWVGVRWGG</sequence>
<dbReference type="EMBL" id="JARKIB010000059">
    <property type="protein sequence ID" value="KAJ7752309.1"/>
    <property type="molecule type" value="Genomic_DNA"/>
</dbReference>
<dbReference type="InterPro" id="IPR014851">
    <property type="entry name" value="BCS1_N"/>
</dbReference>